<organism evidence="9 10">
    <name type="scientific">Triangularia verruculosa</name>
    <dbReference type="NCBI Taxonomy" id="2587418"/>
    <lineage>
        <taxon>Eukaryota</taxon>
        <taxon>Fungi</taxon>
        <taxon>Dikarya</taxon>
        <taxon>Ascomycota</taxon>
        <taxon>Pezizomycotina</taxon>
        <taxon>Sordariomycetes</taxon>
        <taxon>Sordariomycetidae</taxon>
        <taxon>Sordariales</taxon>
        <taxon>Podosporaceae</taxon>
        <taxon>Triangularia</taxon>
    </lineage>
</organism>
<evidence type="ECO:0000256" key="6">
    <source>
        <dbReference type="SAM" id="MobiDB-lite"/>
    </source>
</evidence>
<comment type="subcellular location">
    <subcellularLocation>
        <location evidence="1">Membrane</location>
        <topology evidence="1">Multi-pass membrane protein</topology>
    </subcellularLocation>
</comment>
<feature type="transmembrane region" description="Helical" evidence="7">
    <location>
        <begin position="229"/>
        <end position="251"/>
    </location>
</feature>
<dbReference type="AlphaFoldDB" id="A0AAN6XN00"/>
<evidence type="ECO:0000256" key="4">
    <source>
        <dbReference type="ARBA" id="ARBA00023136"/>
    </source>
</evidence>
<gene>
    <name evidence="9" type="ORF">QBC40DRAFT_274690</name>
</gene>
<feature type="transmembrane region" description="Helical" evidence="7">
    <location>
        <begin position="149"/>
        <end position="172"/>
    </location>
</feature>
<feature type="region of interest" description="Disordered" evidence="6">
    <location>
        <begin position="316"/>
        <end position="337"/>
    </location>
</feature>
<dbReference type="PANTHER" id="PTHR33048">
    <property type="entry name" value="PTH11-LIKE INTEGRAL MEMBRANE PROTEIN (AFU_ORTHOLOGUE AFUA_5G11245)"/>
    <property type="match status" value="1"/>
</dbReference>
<dbReference type="InterPro" id="IPR049326">
    <property type="entry name" value="Rhodopsin_dom_fungi"/>
</dbReference>
<dbReference type="EMBL" id="MU863889">
    <property type="protein sequence ID" value="KAK4203385.1"/>
    <property type="molecule type" value="Genomic_DNA"/>
</dbReference>
<name>A0AAN6XN00_9PEZI</name>
<feature type="transmembrane region" description="Helical" evidence="7">
    <location>
        <begin position="192"/>
        <end position="217"/>
    </location>
</feature>
<comment type="caution">
    <text evidence="9">The sequence shown here is derived from an EMBL/GenBank/DDBJ whole genome shotgun (WGS) entry which is preliminary data.</text>
</comment>
<feature type="transmembrane region" description="Helical" evidence="7">
    <location>
        <begin position="71"/>
        <end position="95"/>
    </location>
</feature>
<evidence type="ECO:0000256" key="2">
    <source>
        <dbReference type="ARBA" id="ARBA00022692"/>
    </source>
</evidence>
<evidence type="ECO:0000313" key="9">
    <source>
        <dbReference type="EMBL" id="KAK4203385.1"/>
    </source>
</evidence>
<feature type="transmembrane region" description="Helical" evidence="7">
    <location>
        <begin position="266"/>
        <end position="289"/>
    </location>
</feature>
<dbReference type="Pfam" id="PF20684">
    <property type="entry name" value="Fung_rhodopsin"/>
    <property type="match status" value="1"/>
</dbReference>
<keyword evidence="2 7" id="KW-0812">Transmembrane</keyword>
<dbReference type="PANTHER" id="PTHR33048:SF158">
    <property type="entry name" value="MEMBRANE PROTEIN PTH11-LIKE, PUTATIVE-RELATED"/>
    <property type="match status" value="1"/>
</dbReference>
<comment type="similarity">
    <text evidence="5">Belongs to the SAT4 family.</text>
</comment>
<sequence length="404" mass="44438">MVSADASGHADLANTPAAAPPPGVKPNFIDPPSQQVAMITMVTIMSFFTLIFLSLRLYTSLRITRLSGMEDWLCLLATVFIFTYSGTVLSLSHLSRHMWDVPVIVFTENYWKIRFSANTFQALAYFTSRLPILLLYLRLFGRTKGFRIACYFGIAGAVGAYLTTIPLLSYFCTPPIGGDWNSLDVFAKCKKLLPWAIVQACLDIVLNVYVFVLPLPVILKLQMPPRKKLGVLVIFLTGLIAVVCSAVGLYYRYQLSFTPDVNWNEGAFIIMSIVECNVAIICSCMPALASFSRHVFKDSSFLISIRSAFSRYGSSAGSKGVSAKAKFSDAPSSHPGVEDGRRLVPGFNMAPGDKSYIELTEAQSNDNMQQWKAGAWSGPEVNRHNNSQHSHSGGIVRTVAIDVV</sequence>
<evidence type="ECO:0000313" key="10">
    <source>
        <dbReference type="Proteomes" id="UP001303160"/>
    </source>
</evidence>
<reference evidence="9" key="2">
    <citation type="submission" date="2023-05" db="EMBL/GenBank/DDBJ databases">
        <authorList>
            <consortium name="Lawrence Berkeley National Laboratory"/>
            <person name="Steindorff A."/>
            <person name="Hensen N."/>
            <person name="Bonometti L."/>
            <person name="Westerberg I."/>
            <person name="Brannstrom I.O."/>
            <person name="Guillou S."/>
            <person name="Cros-Aarteil S."/>
            <person name="Calhoun S."/>
            <person name="Haridas S."/>
            <person name="Kuo A."/>
            <person name="Mondo S."/>
            <person name="Pangilinan J."/>
            <person name="Riley R."/>
            <person name="Labutti K."/>
            <person name="Andreopoulos B."/>
            <person name="Lipzen A."/>
            <person name="Chen C."/>
            <person name="Yanf M."/>
            <person name="Daum C."/>
            <person name="Ng V."/>
            <person name="Clum A."/>
            <person name="Ohm R."/>
            <person name="Martin F."/>
            <person name="Silar P."/>
            <person name="Natvig D."/>
            <person name="Lalanne C."/>
            <person name="Gautier V."/>
            <person name="Ament-Velasquez S.L."/>
            <person name="Kruys A."/>
            <person name="Hutchinson M.I."/>
            <person name="Powell A.J."/>
            <person name="Barry K."/>
            <person name="Miller A.N."/>
            <person name="Grigoriev I.V."/>
            <person name="Debuchy R."/>
            <person name="Gladieux P."/>
            <person name="Thoren M.H."/>
            <person name="Johannesson H."/>
        </authorList>
    </citation>
    <scope>NUCLEOTIDE SEQUENCE</scope>
    <source>
        <strain evidence="9">CBS 315.58</strain>
    </source>
</reference>
<evidence type="ECO:0000256" key="3">
    <source>
        <dbReference type="ARBA" id="ARBA00022989"/>
    </source>
</evidence>
<dbReference type="GO" id="GO:0016020">
    <property type="term" value="C:membrane"/>
    <property type="evidence" value="ECO:0007669"/>
    <property type="project" value="UniProtKB-SubCell"/>
</dbReference>
<evidence type="ECO:0000256" key="1">
    <source>
        <dbReference type="ARBA" id="ARBA00004141"/>
    </source>
</evidence>
<feature type="domain" description="Rhodopsin" evidence="8">
    <location>
        <begin position="55"/>
        <end position="291"/>
    </location>
</feature>
<feature type="transmembrane region" description="Helical" evidence="7">
    <location>
        <begin position="36"/>
        <end position="59"/>
    </location>
</feature>
<keyword evidence="3 7" id="KW-1133">Transmembrane helix</keyword>
<dbReference type="InterPro" id="IPR052337">
    <property type="entry name" value="SAT4-like"/>
</dbReference>
<dbReference type="Proteomes" id="UP001303160">
    <property type="component" value="Unassembled WGS sequence"/>
</dbReference>
<accession>A0AAN6XN00</accession>
<feature type="transmembrane region" description="Helical" evidence="7">
    <location>
        <begin position="115"/>
        <end position="137"/>
    </location>
</feature>
<evidence type="ECO:0000256" key="7">
    <source>
        <dbReference type="SAM" id="Phobius"/>
    </source>
</evidence>
<proteinExistence type="inferred from homology"/>
<evidence type="ECO:0000259" key="8">
    <source>
        <dbReference type="Pfam" id="PF20684"/>
    </source>
</evidence>
<keyword evidence="4 7" id="KW-0472">Membrane</keyword>
<protein>
    <recommendedName>
        <fullName evidence="8">Rhodopsin domain-containing protein</fullName>
    </recommendedName>
</protein>
<evidence type="ECO:0000256" key="5">
    <source>
        <dbReference type="ARBA" id="ARBA00038359"/>
    </source>
</evidence>
<feature type="compositionally biased region" description="Low complexity" evidence="6">
    <location>
        <begin position="316"/>
        <end position="325"/>
    </location>
</feature>
<reference evidence="9" key="1">
    <citation type="journal article" date="2023" name="Mol. Phylogenet. Evol.">
        <title>Genome-scale phylogeny and comparative genomics of the fungal order Sordariales.</title>
        <authorList>
            <person name="Hensen N."/>
            <person name="Bonometti L."/>
            <person name="Westerberg I."/>
            <person name="Brannstrom I.O."/>
            <person name="Guillou S."/>
            <person name="Cros-Aarteil S."/>
            <person name="Calhoun S."/>
            <person name="Haridas S."/>
            <person name="Kuo A."/>
            <person name="Mondo S."/>
            <person name="Pangilinan J."/>
            <person name="Riley R."/>
            <person name="LaButti K."/>
            <person name="Andreopoulos B."/>
            <person name="Lipzen A."/>
            <person name="Chen C."/>
            <person name="Yan M."/>
            <person name="Daum C."/>
            <person name="Ng V."/>
            <person name="Clum A."/>
            <person name="Steindorff A."/>
            <person name="Ohm R.A."/>
            <person name="Martin F."/>
            <person name="Silar P."/>
            <person name="Natvig D.O."/>
            <person name="Lalanne C."/>
            <person name="Gautier V."/>
            <person name="Ament-Velasquez S.L."/>
            <person name="Kruys A."/>
            <person name="Hutchinson M.I."/>
            <person name="Powell A.J."/>
            <person name="Barry K."/>
            <person name="Miller A.N."/>
            <person name="Grigoriev I.V."/>
            <person name="Debuchy R."/>
            <person name="Gladieux P."/>
            <person name="Hiltunen Thoren M."/>
            <person name="Johannesson H."/>
        </authorList>
    </citation>
    <scope>NUCLEOTIDE SEQUENCE</scope>
    <source>
        <strain evidence="9">CBS 315.58</strain>
    </source>
</reference>
<keyword evidence="10" id="KW-1185">Reference proteome</keyword>